<keyword evidence="2" id="KW-1185">Reference proteome</keyword>
<dbReference type="AlphaFoldDB" id="A0A239PZA2"/>
<protein>
    <submittedName>
        <fullName evidence="1">2-Methylisocitrate lyase, PEP mutase family</fullName>
    </submittedName>
</protein>
<reference evidence="1 2" key="1">
    <citation type="submission" date="2017-07" db="EMBL/GenBank/DDBJ databases">
        <authorList>
            <person name="Sun Z.S."/>
            <person name="Albrecht U."/>
            <person name="Echele G."/>
            <person name="Lee C.C."/>
        </authorList>
    </citation>
    <scope>NUCLEOTIDE SEQUENCE [LARGE SCALE GENOMIC DNA]</scope>
    <source>
        <strain evidence="1 2">CGMCC 1.12710</strain>
    </source>
</reference>
<dbReference type="Pfam" id="PF13714">
    <property type="entry name" value="PEP_mutase"/>
    <property type="match status" value="1"/>
</dbReference>
<sequence>MPTTAEKVETFRTLHKKDAPFIMPNPWDAGSARVLESLGFRALATTSSGFALTLGRNDYRVARAEALAHARAVAAAVDVPVSADLENGFGLAPEDAAETIRLAGETGLAGGSIEDSSGDPEAPVIERARAVERVAAAVEAARAAPHGFVLTARAEGFLHGQDDLDEIIARLQAFEAAGADVLYAPGLPDIEAVRTVCAAVSKPVNVLAIGKLAGASLAELAEAGAARVSIGGLAAWFAYGAMAQAAAAMLREGRFEPLLPPAEGAKAVRAALA</sequence>
<evidence type="ECO:0000313" key="1">
    <source>
        <dbReference type="EMBL" id="SNT75575.1"/>
    </source>
</evidence>
<dbReference type="GO" id="GO:0016829">
    <property type="term" value="F:lyase activity"/>
    <property type="evidence" value="ECO:0007669"/>
    <property type="project" value="UniProtKB-KW"/>
</dbReference>
<dbReference type="Proteomes" id="UP000198346">
    <property type="component" value="Unassembled WGS sequence"/>
</dbReference>
<dbReference type="PANTHER" id="PTHR42905">
    <property type="entry name" value="PHOSPHOENOLPYRUVATE CARBOXYLASE"/>
    <property type="match status" value="1"/>
</dbReference>
<dbReference type="InterPro" id="IPR040442">
    <property type="entry name" value="Pyrv_kinase-like_dom_sf"/>
</dbReference>
<dbReference type="InterPro" id="IPR015813">
    <property type="entry name" value="Pyrv/PenolPyrv_kinase-like_dom"/>
</dbReference>
<dbReference type="RefSeq" id="WP_089413237.1">
    <property type="nucleotide sequence ID" value="NZ_FZQA01000008.1"/>
</dbReference>
<organism evidence="1 2">
    <name type="scientific">Amphiplicatus metriothermophilus</name>
    <dbReference type="NCBI Taxonomy" id="1519374"/>
    <lineage>
        <taxon>Bacteria</taxon>
        <taxon>Pseudomonadati</taxon>
        <taxon>Pseudomonadota</taxon>
        <taxon>Alphaproteobacteria</taxon>
        <taxon>Parvularculales</taxon>
        <taxon>Parvularculaceae</taxon>
        <taxon>Amphiplicatus</taxon>
    </lineage>
</organism>
<dbReference type="OrthoDB" id="9785398at2"/>
<keyword evidence="1" id="KW-0456">Lyase</keyword>
<dbReference type="EMBL" id="FZQA01000008">
    <property type="protein sequence ID" value="SNT75575.1"/>
    <property type="molecule type" value="Genomic_DNA"/>
</dbReference>
<accession>A0A239PZA2</accession>
<dbReference type="PANTHER" id="PTHR42905:SF16">
    <property type="entry name" value="CARBOXYPHOSPHONOENOLPYRUVATE PHOSPHONOMUTASE-LIKE PROTEIN (AFU_ORTHOLOGUE AFUA_5G07230)"/>
    <property type="match status" value="1"/>
</dbReference>
<evidence type="ECO:0000313" key="2">
    <source>
        <dbReference type="Proteomes" id="UP000198346"/>
    </source>
</evidence>
<dbReference type="Gene3D" id="3.20.20.60">
    <property type="entry name" value="Phosphoenolpyruvate-binding domains"/>
    <property type="match status" value="1"/>
</dbReference>
<dbReference type="SUPFAM" id="SSF51621">
    <property type="entry name" value="Phosphoenolpyruvate/pyruvate domain"/>
    <property type="match status" value="1"/>
</dbReference>
<name>A0A239PZA2_9PROT</name>
<dbReference type="CDD" id="cd00377">
    <property type="entry name" value="ICL_PEPM"/>
    <property type="match status" value="1"/>
</dbReference>
<proteinExistence type="predicted"/>
<gene>
    <name evidence="1" type="ORF">SAMN06297382_2826</name>
</gene>
<dbReference type="InterPro" id="IPR039556">
    <property type="entry name" value="ICL/PEPM"/>
</dbReference>